<dbReference type="RefSeq" id="WP_226176696.1">
    <property type="nucleotide sequence ID" value="NZ_JAJADR010000004.1"/>
</dbReference>
<dbReference type="Proteomes" id="UP001165296">
    <property type="component" value="Unassembled WGS sequence"/>
</dbReference>
<accession>A0ABS8AT57</accession>
<feature type="chain" id="PRO_5045915037" evidence="1">
    <location>
        <begin position="21"/>
        <end position="253"/>
    </location>
</feature>
<sequence length="253" mass="26940">MRKSSAILAAFLFTATTASAQTTYRFGVRVGGNLATTTEKGPQQYAVANASGTYSKSPVFAGQLGVVMEVARGNVAFQPALVFSQKGTDIDGVTTIVDGTSGYEVRREGHSKARYHWLELPLNVVYTLPGTTGLQLFAGPYAAVGVGGQVKTVIDNTTTDPSQGTVPPTRFKAEITYGLDNTPAGGGGLSIREFYSRRFDAGFNAGVGYRRGPFQVQAGIGLGLVNLYYSNAEGYDEQSGYNRMAQLTGTYFF</sequence>
<gene>
    <name evidence="2" type="ORF">LGH74_14275</name>
</gene>
<name>A0ABS8AT57_9BACT</name>
<evidence type="ECO:0000313" key="3">
    <source>
        <dbReference type="Proteomes" id="UP001165296"/>
    </source>
</evidence>
<comment type="caution">
    <text evidence="2">The sequence shown here is derived from an EMBL/GenBank/DDBJ whole genome shotgun (WGS) entry which is preliminary data.</text>
</comment>
<evidence type="ECO:0000256" key="1">
    <source>
        <dbReference type="SAM" id="SignalP"/>
    </source>
</evidence>
<keyword evidence="1" id="KW-0732">Signal</keyword>
<dbReference type="EMBL" id="JAJADR010000004">
    <property type="protein sequence ID" value="MCB2409153.1"/>
    <property type="molecule type" value="Genomic_DNA"/>
</dbReference>
<organism evidence="2 3">
    <name type="scientific">Hymenobacter lucidus</name>
    <dbReference type="NCBI Taxonomy" id="2880930"/>
    <lineage>
        <taxon>Bacteria</taxon>
        <taxon>Pseudomonadati</taxon>
        <taxon>Bacteroidota</taxon>
        <taxon>Cytophagia</taxon>
        <taxon>Cytophagales</taxon>
        <taxon>Hymenobacteraceae</taxon>
        <taxon>Hymenobacter</taxon>
    </lineage>
</organism>
<reference evidence="2" key="1">
    <citation type="submission" date="2021-10" db="EMBL/GenBank/DDBJ databases">
        <authorList>
            <person name="Dean J.D."/>
            <person name="Kim M.K."/>
            <person name="Newey C.N."/>
            <person name="Stoker T.S."/>
            <person name="Thompson D.W."/>
            <person name="Grose J.H."/>
        </authorList>
    </citation>
    <scope>NUCLEOTIDE SEQUENCE</scope>
    <source>
        <strain evidence="2">BT178</strain>
    </source>
</reference>
<feature type="signal peptide" evidence="1">
    <location>
        <begin position="1"/>
        <end position="20"/>
    </location>
</feature>
<evidence type="ECO:0000313" key="2">
    <source>
        <dbReference type="EMBL" id="MCB2409153.1"/>
    </source>
</evidence>
<protein>
    <submittedName>
        <fullName evidence="2">PorT family protein</fullName>
    </submittedName>
</protein>
<keyword evidence="3" id="KW-1185">Reference proteome</keyword>
<proteinExistence type="predicted"/>